<dbReference type="Gene3D" id="3.40.640.10">
    <property type="entry name" value="Type I PLP-dependent aspartate aminotransferase-like (Major domain)"/>
    <property type="match status" value="1"/>
</dbReference>
<dbReference type="Gene3D" id="3.90.1150.10">
    <property type="entry name" value="Aspartate Aminotransferase, domain 1"/>
    <property type="match status" value="1"/>
</dbReference>
<comment type="cofactor">
    <cofactor evidence="1 4">
        <name>pyridoxal 5'-phosphate</name>
        <dbReference type="ChEBI" id="CHEBI:597326"/>
    </cofactor>
</comment>
<keyword evidence="7" id="KW-1185">Reference proteome</keyword>
<dbReference type="InterPro" id="IPR015421">
    <property type="entry name" value="PyrdxlP-dep_Trfase_major"/>
</dbReference>
<accession>A0A1E5IK15</accession>
<evidence type="ECO:0000313" key="7">
    <source>
        <dbReference type="Proteomes" id="UP000095237"/>
    </source>
</evidence>
<evidence type="ECO:0000256" key="2">
    <source>
        <dbReference type="ARBA" id="ARBA00022576"/>
    </source>
</evidence>
<dbReference type="NCBIfam" id="NF006756">
    <property type="entry name" value="PRK09276.1"/>
    <property type="match status" value="1"/>
</dbReference>
<dbReference type="InterPro" id="IPR050881">
    <property type="entry name" value="LL-DAP_aminotransferase"/>
</dbReference>
<dbReference type="Proteomes" id="UP000095237">
    <property type="component" value="Unassembled WGS sequence"/>
</dbReference>
<protein>
    <recommendedName>
        <fullName evidence="4">Aminotransferase</fullName>
        <ecNumber evidence="4">2.6.1.-</ecNumber>
    </recommendedName>
</protein>
<organism evidence="6 7">
    <name type="scientific">Endomicrobium trichonymphae</name>
    <dbReference type="NCBI Taxonomy" id="1408204"/>
    <lineage>
        <taxon>Bacteria</taxon>
        <taxon>Pseudomonadati</taxon>
        <taxon>Elusimicrobiota</taxon>
        <taxon>Endomicrobiia</taxon>
        <taxon>Endomicrobiales</taxon>
        <taxon>Endomicrobiaceae</taxon>
        <taxon>Candidatus Endomicrobiellum</taxon>
    </lineage>
</organism>
<dbReference type="EC" id="2.6.1.-" evidence="4"/>
<dbReference type="InterPro" id="IPR004838">
    <property type="entry name" value="NHTrfase_class1_PyrdxlP-BS"/>
</dbReference>
<evidence type="ECO:0000256" key="3">
    <source>
        <dbReference type="ARBA" id="ARBA00022679"/>
    </source>
</evidence>
<dbReference type="CDD" id="cd00609">
    <property type="entry name" value="AAT_like"/>
    <property type="match status" value="1"/>
</dbReference>
<dbReference type="InterPro" id="IPR015424">
    <property type="entry name" value="PyrdxlP-dep_Trfase"/>
</dbReference>
<dbReference type="InterPro" id="IPR004839">
    <property type="entry name" value="Aminotransferase_I/II_large"/>
</dbReference>
<dbReference type="EMBL" id="LNVX01000291">
    <property type="protein sequence ID" value="OEG70755.1"/>
    <property type="molecule type" value="Genomic_DNA"/>
</dbReference>
<dbReference type="NCBIfam" id="TIGR03540">
    <property type="entry name" value="DapC_direct"/>
    <property type="match status" value="1"/>
</dbReference>
<dbReference type="Pfam" id="PF00155">
    <property type="entry name" value="Aminotran_1_2"/>
    <property type="match status" value="1"/>
</dbReference>
<name>A0A1E5IK15_ENDTX</name>
<dbReference type="PANTHER" id="PTHR42832:SF3">
    <property type="entry name" value="L-GLUTAMINE--4-(METHYLSULFANYL)-2-OXOBUTANOATE AMINOTRANSFERASE"/>
    <property type="match status" value="1"/>
</dbReference>
<dbReference type="SUPFAM" id="SSF53383">
    <property type="entry name" value="PLP-dependent transferases"/>
    <property type="match status" value="1"/>
</dbReference>
<dbReference type="InterPro" id="IPR019881">
    <property type="entry name" value="DAP-NH2Trfase_DapL_Desulfo"/>
</dbReference>
<evidence type="ECO:0000259" key="5">
    <source>
        <dbReference type="Pfam" id="PF00155"/>
    </source>
</evidence>
<evidence type="ECO:0000256" key="4">
    <source>
        <dbReference type="RuleBase" id="RU000481"/>
    </source>
</evidence>
<sequence length="388" mass="43314">MEIRYSEKLKKLPPYLFIEIDRKKKEAIKRGADIISLGVGDPDLPTPNHIIKSMQESVTKPANHQYPFGMGLLSYRKAIAEWYKKRFKVDLSPDEICALIGSKEGIGHMHLGFINPGDVVLVPEPGYPVYNTGTIFTDGIPYFMPLLERNDFLPDLDAVPADILKKAKMVFINYPNNPTAATAPEKFYLELIEFAKKNNIIVASDAAYSEIYYDENEKPLSFLEIPGAKEVGVEFHSLSKTYNMTGWRIGCVSGNRDVVAGIAKVKDNYDSGVFQSVQEAAITALTSSQKCVEDARKIYKERRDALVEGLQKLGWEVNLPKASFYVWAKVPKGYASSQTVSKLLEEAAIICTPGNGMGKSGEGYVRFALTVNVPRIKEAVERISKIKW</sequence>
<comment type="similarity">
    <text evidence="4">Belongs to the class-I pyridoxal-phosphate-dependent aminotransferase family.</text>
</comment>
<gene>
    <name evidence="6" type="ORF">ATZ36_17435</name>
</gene>
<proteinExistence type="inferred from homology"/>
<dbReference type="PANTHER" id="PTHR42832">
    <property type="entry name" value="AMINO ACID AMINOTRANSFERASE"/>
    <property type="match status" value="1"/>
</dbReference>
<evidence type="ECO:0000256" key="1">
    <source>
        <dbReference type="ARBA" id="ARBA00001933"/>
    </source>
</evidence>
<feature type="domain" description="Aminotransferase class I/classII large" evidence="5">
    <location>
        <begin position="33"/>
        <end position="383"/>
    </location>
</feature>
<dbReference type="InterPro" id="IPR015422">
    <property type="entry name" value="PyrdxlP-dep_Trfase_small"/>
</dbReference>
<dbReference type="PROSITE" id="PS00105">
    <property type="entry name" value="AA_TRANSFER_CLASS_1"/>
    <property type="match status" value="1"/>
</dbReference>
<dbReference type="GO" id="GO:0030170">
    <property type="term" value="F:pyridoxal phosphate binding"/>
    <property type="evidence" value="ECO:0007669"/>
    <property type="project" value="InterPro"/>
</dbReference>
<keyword evidence="2 4" id="KW-0032">Aminotransferase</keyword>
<comment type="caution">
    <text evidence="6">The sequence shown here is derived from an EMBL/GenBank/DDBJ whole genome shotgun (WGS) entry which is preliminary data.</text>
</comment>
<dbReference type="GO" id="GO:0010285">
    <property type="term" value="F:L,L-diaminopimelate aminotransferase activity"/>
    <property type="evidence" value="ECO:0007669"/>
    <property type="project" value="InterPro"/>
</dbReference>
<dbReference type="GO" id="GO:0009089">
    <property type="term" value="P:lysine biosynthetic process via diaminopimelate"/>
    <property type="evidence" value="ECO:0007669"/>
    <property type="project" value="InterPro"/>
</dbReference>
<dbReference type="AlphaFoldDB" id="A0A1E5IK15"/>
<keyword evidence="3 4" id="KW-0808">Transferase</keyword>
<reference evidence="6 7" key="1">
    <citation type="submission" date="2015-11" db="EMBL/GenBank/DDBJ databases">
        <title>Evidence for parallel genomic evolution in an endosymbiosis of termite gut flagellates.</title>
        <authorList>
            <person name="Zheng H."/>
        </authorList>
    </citation>
    <scope>NUCLEOTIDE SEQUENCE [LARGE SCALE GENOMIC DNA]</scope>
    <source>
        <strain evidence="6 7">CET450</strain>
    </source>
</reference>
<evidence type="ECO:0000313" key="6">
    <source>
        <dbReference type="EMBL" id="OEG70755.1"/>
    </source>
</evidence>